<dbReference type="AlphaFoldDB" id="A0A4P9VX09"/>
<dbReference type="EMBL" id="NDXW01000001">
    <property type="protein sequence ID" value="RDH46440.1"/>
    <property type="molecule type" value="Genomic_DNA"/>
</dbReference>
<evidence type="ECO:0000313" key="2">
    <source>
        <dbReference type="Proteomes" id="UP000257039"/>
    </source>
</evidence>
<keyword evidence="2" id="KW-1185">Reference proteome</keyword>
<proteinExistence type="predicted"/>
<dbReference type="Proteomes" id="UP000257039">
    <property type="component" value="Unassembled WGS sequence"/>
</dbReference>
<sequence length="109" mass="12304">MKIDNKLDSISRILSKLSNRKSSGTDHFSAKIEQEESINEVLASKFSKTNLNELSDKELCRQLVTVLLLEKLGADCVSEGMISNVTKKFYEIIDTHSSFIELRKILQGL</sequence>
<gene>
    <name evidence="1" type="ORF">B9G39_24945</name>
</gene>
<protein>
    <submittedName>
        <fullName evidence="1">Uncharacterized protein</fullName>
    </submittedName>
</protein>
<evidence type="ECO:0000313" key="1">
    <source>
        <dbReference type="EMBL" id="RDH46440.1"/>
    </source>
</evidence>
<accession>A0A4P9VX09</accession>
<dbReference type="RefSeq" id="WP_094789200.1">
    <property type="nucleotide sequence ID" value="NZ_JAEVHG010000009.1"/>
</dbReference>
<name>A0A4P9VX09_9GAMM</name>
<reference evidence="1 2" key="1">
    <citation type="submission" date="2017-04" db="EMBL/GenBank/DDBJ databases">
        <title>Draft genome sequence of Zooshikella ganghwensis VG4 isolated from Red Sea sediments.</title>
        <authorList>
            <person name="Rehman Z."/>
            <person name="Alam I."/>
            <person name="Kamau A."/>
            <person name="Bajic V."/>
            <person name="Leiknes T."/>
        </authorList>
    </citation>
    <scope>NUCLEOTIDE SEQUENCE [LARGE SCALE GENOMIC DNA]</scope>
    <source>
        <strain evidence="1 2">VG4</strain>
    </source>
</reference>
<comment type="caution">
    <text evidence="1">The sequence shown here is derived from an EMBL/GenBank/DDBJ whole genome shotgun (WGS) entry which is preliminary data.</text>
</comment>
<organism evidence="1 2">
    <name type="scientific">Zooshikella ganghwensis</name>
    <dbReference type="NCBI Taxonomy" id="202772"/>
    <lineage>
        <taxon>Bacteria</taxon>
        <taxon>Pseudomonadati</taxon>
        <taxon>Pseudomonadota</taxon>
        <taxon>Gammaproteobacteria</taxon>
        <taxon>Oceanospirillales</taxon>
        <taxon>Zooshikellaceae</taxon>
        <taxon>Zooshikella</taxon>
    </lineage>
</organism>